<keyword evidence="3" id="KW-0862">Zinc</keyword>
<gene>
    <name evidence="7" type="primary">MDM12_3</name>
    <name evidence="7" type="ORF">LTR16_004898</name>
</gene>
<dbReference type="Pfam" id="PF01363">
    <property type="entry name" value="FYVE"/>
    <property type="match status" value="1"/>
</dbReference>
<dbReference type="EC" id="2.7.1.150" evidence="7"/>
<evidence type="ECO:0000256" key="4">
    <source>
        <dbReference type="PROSITE-ProRule" id="PRU00091"/>
    </source>
</evidence>
<dbReference type="InterPro" id="IPR017455">
    <property type="entry name" value="Znf_FYVE-rel"/>
</dbReference>
<organism evidence="7 8">
    <name type="scientific">Cryomyces antarcticus</name>
    <dbReference type="NCBI Taxonomy" id="329879"/>
    <lineage>
        <taxon>Eukaryota</taxon>
        <taxon>Fungi</taxon>
        <taxon>Dikarya</taxon>
        <taxon>Ascomycota</taxon>
        <taxon>Pezizomycotina</taxon>
        <taxon>Dothideomycetes</taxon>
        <taxon>Dothideomycetes incertae sedis</taxon>
        <taxon>Cryomyces</taxon>
    </lineage>
</organism>
<dbReference type="EMBL" id="JAVRRA010025335">
    <property type="protein sequence ID" value="KAK5118672.1"/>
    <property type="molecule type" value="Genomic_DNA"/>
</dbReference>
<evidence type="ECO:0000256" key="2">
    <source>
        <dbReference type="ARBA" id="ARBA00022771"/>
    </source>
</evidence>
<comment type="caution">
    <text evidence="7">The sequence shown here is derived from an EMBL/GenBank/DDBJ whole genome shotgun (WGS) entry which is preliminary data.</text>
</comment>
<feature type="domain" description="FYVE-type" evidence="6">
    <location>
        <begin position="201"/>
        <end position="260"/>
    </location>
</feature>
<dbReference type="Proteomes" id="UP001357485">
    <property type="component" value="Unassembled WGS sequence"/>
</dbReference>
<dbReference type="PANTHER" id="PTHR46715">
    <property type="entry name" value="1-PHOSPHATIDYLINOSITOL 3-PHOSPHATE 5-KINASE"/>
    <property type="match status" value="1"/>
</dbReference>
<protein>
    <submittedName>
        <fullName evidence="7">Mitochondrial distribution and morphology protein 12</fullName>
        <ecNumber evidence="7">2.7.1.150</ecNumber>
    </submittedName>
</protein>
<feature type="compositionally biased region" description="Acidic residues" evidence="5">
    <location>
        <begin position="15"/>
        <end position="32"/>
    </location>
</feature>
<dbReference type="PANTHER" id="PTHR46715:SF1">
    <property type="entry name" value="1-PHOSPHATIDYLINOSITOL 3-PHOSPHATE 5-KINASE"/>
    <property type="match status" value="1"/>
</dbReference>
<feature type="compositionally biased region" description="Polar residues" evidence="5">
    <location>
        <begin position="135"/>
        <end position="151"/>
    </location>
</feature>
<proteinExistence type="predicted"/>
<dbReference type="PROSITE" id="PS50178">
    <property type="entry name" value="ZF_FYVE"/>
    <property type="match status" value="1"/>
</dbReference>
<dbReference type="SUPFAM" id="SSF57903">
    <property type="entry name" value="FYVE/PHD zinc finger"/>
    <property type="match status" value="1"/>
</dbReference>
<dbReference type="InterPro" id="IPR000306">
    <property type="entry name" value="Znf_FYVE"/>
</dbReference>
<feature type="region of interest" description="Disordered" evidence="5">
    <location>
        <begin position="129"/>
        <end position="159"/>
    </location>
</feature>
<keyword evidence="2 4" id="KW-0863">Zinc-finger</keyword>
<evidence type="ECO:0000313" key="8">
    <source>
        <dbReference type="Proteomes" id="UP001357485"/>
    </source>
</evidence>
<evidence type="ECO:0000259" key="6">
    <source>
        <dbReference type="PROSITE" id="PS50178"/>
    </source>
</evidence>
<dbReference type="InterPro" id="IPR043548">
    <property type="entry name" value="PIKfyve"/>
</dbReference>
<sequence>SKHVLPAPLHRQDEFDPDENAGSDSNDDDIGLGDDGLAHTREMRSATREGSNERSSHENPSKAQDHPMESQMERHVTRSHDPETPYPSVAEARFDSLSGENAEQRAIPVNHPPAQQRPSMVHISQSHLPGFKVSRPSSTDGGDLDSASQPPGATHIAFKDANELPLRDGALKTTRGADHKTTQVQPQVKRRVLSKRFWMKDENARECFYCGNAFSTFRRKHHCRTCGQIFDGKCTILLPGALFGQSGSIRLCKPCEGILYGHDDNSSVFSEDEDLQRNSYYELG</sequence>
<evidence type="ECO:0000256" key="5">
    <source>
        <dbReference type="SAM" id="MobiDB-lite"/>
    </source>
</evidence>
<feature type="compositionally biased region" description="Basic and acidic residues" evidence="5">
    <location>
        <begin position="36"/>
        <end position="83"/>
    </location>
</feature>
<dbReference type="SMART" id="SM00064">
    <property type="entry name" value="FYVE"/>
    <property type="match status" value="1"/>
</dbReference>
<evidence type="ECO:0000256" key="3">
    <source>
        <dbReference type="ARBA" id="ARBA00022833"/>
    </source>
</evidence>
<evidence type="ECO:0000313" key="7">
    <source>
        <dbReference type="EMBL" id="KAK5118672.1"/>
    </source>
</evidence>
<accession>A0ABR0KRH9</accession>
<keyword evidence="7" id="KW-0808">Transferase</keyword>
<keyword evidence="1" id="KW-0479">Metal-binding</keyword>
<evidence type="ECO:0000256" key="1">
    <source>
        <dbReference type="ARBA" id="ARBA00022723"/>
    </source>
</evidence>
<feature type="non-terminal residue" evidence="7">
    <location>
        <position position="1"/>
    </location>
</feature>
<dbReference type="Gene3D" id="3.30.40.10">
    <property type="entry name" value="Zinc/RING finger domain, C3HC4 (zinc finger)"/>
    <property type="match status" value="1"/>
</dbReference>
<name>A0ABR0KRH9_9PEZI</name>
<feature type="region of interest" description="Disordered" evidence="5">
    <location>
        <begin position="1"/>
        <end position="92"/>
    </location>
</feature>
<dbReference type="InterPro" id="IPR011011">
    <property type="entry name" value="Znf_FYVE_PHD"/>
</dbReference>
<dbReference type="InterPro" id="IPR013083">
    <property type="entry name" value="Znf_RING/FYVE/PHD"/>
</dbReference>
<reference evidence="7 8" key="1">
    <citation type="submission" date="2023-08" db="EMBL/GenBank/DDBJ databases">
        <title>Black Yeasts Isolated from many extreme environments.</title>
        <authorList>
            <person name="Coleine C."/>
            <person name="Stajich J.E."/>
            <person name="Selbmann L."/>
        </authorList>
    </citation>
    <scope>NUCLEOTIDE SEQUENCE [LARGE SCALE GENOMIC DNA]</scope>
    <source>
        <strain evidence="7 8">CCFEE 536</strain>
    </source>
</reference>
<dbReference type="GO" id="GO:0000285">
    <property type="term" value="F:1-phosphatidylinositol-3-phosphate 5-kinase activity"/>
    <property type="evidence" value="ECO:0007669"/>
    <property type="project" value="UniProtKB-EC"/>
</dbReference>
<keyword evidence="8" id="KW-1185">Reference proteome</keyword>